<keyword evidence="1" id="KW-0812">Transmembrane</keyword>
<accession>A0A8S5MS76</accession>
<name>A0A8S5MS76_9CAUD</name>
<evidence type="ECO:0000313" key="2">
    <source>
        <dbReference type="EMBL" id="DAD85026.1"/>
    </source>
</evidence>
<keyword evidence="1" id="KW-1133">Transmembrane helix</keyword>
<sequence>MVNKDKIIVDHLEIITTKTSLNKPYYELKYHDTYTNKWCIGYSSYSLPIVLAYILEYFILKW</sequence>
<proteinExistence type="predicted"/>
<organism evidence="2">
    <name type="scientific">Podoviridae sp. ctV3c15</name>
    <dbReference type="NCBI Taxonomy" id="2826559"/>
    <lineage>
        <taxon>Viruses</taxon>
        <taxon>Duplodnaviria</taxon>
        <taxon>Heunggongvirae</taxon>
        <taxon>Uroviricota</taxon>
        <taxon>Caudoviricetes</taxon>
    </lineage>
</organism>
<evidence type="ECO:0000256" key="1">
    <source>
        <dbReference type="SAM" id="Phobius"/>
    </source>
</evidence>
<feature type="transmembrane region" description="Helical" evidence="1">
    <location>
        <begin position="40"/>
        <end position="60"/>
    </location>
</feature>
<protein>
    <submittedName>
        <fullName evidence="2">Uncharacterized protein</fullName>
    </submittedName>
</protein>
<keyword evidence="1" id="KW-0472">Membrane</keyword>
<reference evidence="2" key="1">
    <citation type="journal article" date="2021" name="Proc. Natl. Acad. Sci. U.S.A.">
        <title>A Catalog of Tens of Thousands of Viruses from Human Metagenomes Reveals Hidden Associations with Chronic Diseases.</title>
        <authorList>
            <person name="Tisza M.J."/>
            <person name="Buck C.B."/>
        </authorList>
    </citation>
    <scope>NUCLEOTIDE SEQUENCE</scope>
    <source>
        <strain evidence="2">CtV3c15</strain>
    </source>
</reference>
<dbReference type="EMBL" id="BK014971">
    <property type="protein sequence ID" value="DAD85026.1"/>
    <property type="molecule type" value="Genomic_DNA"/>
</dbReference>